<dbReference type="AlphaFoldDB" id="A0AAV1LL81"/>
<comment type="caution">
    <text evidence="1">The sequence shown here is derived from an EMBL/GenBank/DDBJ whole genome shotgun (WGS) entry which is preliminary data.</text>
</comment>
<accession>A0AAV1LL81</accession>
<proteinExistence type="predicted"/>
<sequence>MLSATSKSINKSKYISYAKIPRKCILKAQKIQNEKYILGSNNKGKAIWNVIKTNITNRKTSREIDTITHNGRTLIEGCDIANGFNNLFIDLTNKDKLNMSNNCTGGQNSNNISNHNKNCNNNNSFLHQTVKICYYTWAFQVFVLIESLCKQIGDRRVQKVLQL</sequence>
<name>A0AAV1LL81_9NEOP</name>
<organism evidence="1 2">
    <name type="scientific">Parnassius mnemosyne</name>
    <name type="common">clouded apollo</name>
    <dbReference type="NCBI Taxonomy" id="213953"/>
    <lineage>
        <taxon>Eukaryota</taxon>
        <taxon>Metazoa</taxon>
        <taxon>Ecdysozoa</taxon>
        <taxon>Arthropoda</taxon>
        <taxon>Hexapoda</taxon>
        <taxon>Insecta</taxon>
        <taxon>Pterygota</taxon>
        <taxon>Neoptera</taxon>
        <taxon>Endopterygota</taxon>
        <taxon>Lepidoptera</taxon>
        <taxon>Glossata</taxon>
        <taxon>Ditrysia</taxon>
        <taxon>Papilionoidea</taxon>
        <taxon>Papilionidae</taxon>
        <taxon>Parnassiinae</taxon>
        <taxon>Parnassini</taxon>
        <taxon>Parnassius</taxon>
        <taxon>Driopa</taxon>
    </lineage>
</organism>
<keyword evidence="2" id="KW-1185">Reference proteome</keyword>
<reference evidence="1 2" key="1">
    <citation type="submission" date="2023-11" db="EMBL/GenBank/DDBJ databases">
        <authorList>
            <person name="Hedman E."/>
            <person name="Englund M."/>
            <person name="Stromberg M."/>
            <person name="Nyberg Akerstrom W."/>
            <person name="Nylinder S."/>
            <person name="Jareborg N."/>
            <person name="Kallberg Y."/>
            <person name="Kronander E."/>
        </authorList>
    </citation>
    <scope>NUCLEOTIDE SEQUENCE [LARGE SCALE GENOMIC DNA]</scope>
</reference>
<evidence type="ECO:0000313" key="2">
    <source>
        <dbReference type="Proteomes" id="UP001314205"/>
    </source>
</evidence>
<gene>
    <name evidence="1" type="ORF">PARMNEM_LOCUS15580</name>
</gene>
<dbReference type="EMBL" id="CAVLGL010000093">
    <property type="protein sequence ID" value="CAK1596201.1"/>
    <property type="molecule type" value="Genomic_DNA"/>
</dbReference>
<protein>
    <submittedName>
        <fullName evidence="1">Uncharacterized protein</fullName>
    </submittedName>
</protein>
<evidence type="ECO:0000313" key="1">
    <source>
        <dbReference type="EMBL" id="CAK1596201.1"/>
    </source>
</evidence>
<dbReference type="Proteomes" id="UP001314205">
    <property type="component" value="Unassembled WGS sequence"/>
</dbReference>